<accession>A0ABM9HAF3</accession>
<dbReference type="Proteomes" id="UP001157733">
    <property type="component" value="Chromosome"/>
</dbReference>
<evidence type="ECO:0000313" key="2">
    <source>
        <dbReference type="Proteomes" id="UP001157733"/>
    </source>
</evidence>
<protein>
    <submittedName>
        <fullName evidence="1">Uncharacterized protein</fullName>
    </submittedName>
</protein>
<keyword evidence="2" id="KW-1185">Reference proteome</keyword>
<reference evidence="1 2" key="1">
    <citation type="submission" date="2022-09" db="EMBL/GenBank/DDBJ databases">
        <authorList>
            <person name="Kop L."/>
        </authorList>
    </citation>
    <scope>NUCLEOTIDE SEQUENCE [LARGE SCALE GENOMIC DNA]</scope>
    <source>
        <strain evidence="1 2">347</strain>
    </source>
</reference>
<dbReference type="EMBL" id="OX336137">
    <property type="protein sequence ID" value="CAI2717128.1"/>
    <property type="molecule type" value="Genomic_DNA"/>
</dbReference>
<evidence type="ECO:0000313" key="1">
    <source>
        <dbReference type="EMBL" id="CAI2717128.1"/>
    </source>
</evidence>
<proteinExistence type="predicted"/>
<gene>
    <name evidence="1" type="ORF">NSPWAT_0269</name>
</gene>
<name>A0ABM9HAF3_9BACT</name>
<organism evidence="1 2">
    <name type="scientific">Nitrospina watsonii</name>
    <dbReference type="NCBI Taxonomy" id="1323948"/>
    <lineage>
        <taxon>Bacteria</taxon>
        <taxon>Pseudomonadati</taxon>
        <taxon>Nitrospinota/Tectimicrobiota group</taxon>
        <taxon>Nitrospinota</taxon>
        <taxon>Nitrospinia</taxon>
        <taxon>Nitrospinales</taxon>
        <taxon>Nitrospinaceae</taxon>
        <taxon>Nitrospina</taxon>
    </lineage>
</organism>
<sequence>MDMEQFVNKNHFHYQKKVRYDPLQYVLDKWGYFSFPPAFIQKESFA</sequence>